<keyword evidence="3" id="KW-1185">Reference proteome</keyword>
<dbReference type="OrthoDB" id="4828117at2759"/>
<feature type="compositionally biased region" description="Polar residues" evidence="1">
    <location>
        <begin position="255"/>
        <end position="273"/>
    </location>
</feature>
<reference evidence="2 3" key="1">
    <citation type="submission" date="2018-05" db="EMBL/GenBank/DDBJ databases">
        <title>Draft genome sequence of Scytalidium lignicola DSM 105466, a ubiquitous saprotrophic fungus.</title>
        <authorList>
            <person name="Buettner E."/>
            <person name="Gebauer A.M."/>
            <person name="Hofrichter M."/>
            <person name="Liers C."/>
            <person name="Kellner H."/>
        </authorList>
    </citation>
    <scope>NUCLEOTIDE SEQUENCE [LARGE SCALE GENOMIC DNA]</scope>
    <source>
        <strain evidence="2 3">DSM 105466</strain>
    </source>
</reference>
<feature type="region of interest" description="Disordered" evidence="1">
    <location>
        <begin position="224"/>
        <end position="294"/>
    </location>
</feature>
<feature type="non-terminal residue" evidence="2">
    <location>
        <position position="398"/>
    </location>
</feature>
<dbReference type="STRING" id="5539.A0A3E2GXH2"/>
<dbReference type="EMBL" id="NCSJ02000301">
    <property type="protein sequence ID" value="RFU25836.1"/>
    <property type="molecule type" value="Genomic_DNA"/>
</dbReference>
<organism evidence="2 3">
    <name type="scientific">Scytalidium lignicola</name>
    <name type="common">Hyphomycete</name>
    <dbReference type="NCBI Taxonomy" id="5539"/>
    <lineage>
        <taxon>Eukaryota</taxon>
        <taxon>Fungi</taxon>
        <taxon>Dikarya</taxon>
        <taxon>Ascomycota</taxon>
        <taxon>Pezizomycotina</taxon>
        <taxon>Leotiomycetes</taxon>
        <taxon>Leotiomycetes incertae sedis</taxon>
        <taxon>Scytalidium</taxon>
    </lineage>
</organism>
<gene>
    <name evidence="2" type="ORF">B7463_g10504</name>
</gene>
<accession>A0A3E2GXH2</accession>
<sequence>MPNWKTYESSVRLLAAIIAAHPGLKLNYEETAKYYGDGAGYKTIWSRCAKIKDTAQALRDAVDKGIDPHTVSIDEVAKSSPLKTKGENGYFGVYLFLQKSDTTFWPVIDVQLEIAKHFGSDCTKSGIEWQFRAIKAGAKLQAEAVKAGADPKDVNLVNVKGGTDSKSEIALYYEDCTASALEHRFRPIKKQAAELRTVAIAKKYGEGATAKAISTRFERLKKEPHANLENSFNENEATPKSARVRNTPKSGGRKTVSTKLESFSTVDNMTQGTSEDDEDELYQSSFPSTPSKKANINKVQSGRITKAKPNARNSQVGGVTTPYILDDDHDAIKAEMSGFNMSGTSMADPYQDEDNEMNMVSYSNSRMGMGGLGIGNGMGLGMMMGGHQYAEYDDEHEA</sequence>
<proteinExistence type="predicted"/>
<evidence type="ECO:0000256" key="1">
    <source>
        <dbReference type="SAM" id="MobiDB-lite"/>
    </source>
</evidence>
<feature type="non-terminal residue" evidence="2">
    <location>
        <position position="1"/>
    </location>
</feature>
<name>A0A3E2GXH2_SCYLI</name>
<evidence type="ECO:0000313" key="3">
    <source>
        <dbReference type="Proteomes" id="UP000258309"/>
    </source>
</evidence>
<dbReference type="AlphaFoldDB" id="A0A3E2GXH2"/>
<feature type="compositionally biased region" description="Polar residues" evidence="1">
    <location>
        <begin position="228"/>
        <end position="238"/>
    </location>
</feature>
<dbReference type="Proteomes" id="UP000258309">
    <property type="component" value="Unassembled WGS sequence"/>
</dbReference>
<protein>
    <submittedName>
        <fullName evidence="2">Uncharacterized protein</fullName>
    </submittedName>
</protein>
<comment type="caution">
    <text evidence="2">The sequence shown here is derived from an EMBL/GenBank/DDBJ whole genome shotgun (WGS) entry which is preliminary data.</text>
</comment>
<feature type="compositionally biased region" description="Polar residues" evidence="1">
    <location>
        <begin position="282"/>
        <end position="294"/>
    </location>
</feature>
<evidence type="ECO:0000313" key="2">
    <source>
        <dbReference type="EMBL" id="RFU25836.1"/>
    </source>
</evidence>